<keyword evidence="1" id="KW-0472">Membrane</keyword>
<keyword evidence="1" id="KW-0812">Transmembrane</keyword>
<dbReference type="Proteomes" id="UP000295263">
    <property type="component" value="Unassembled WGS sequence"/>
</dbReference>
<dbReference type="RefSeq" id="WP_123709280.1">
    <property type="nucleotide sequence ID" value="NZ_SLYQ01000003.1"/>
</dbReference>
<reference evidence="2 3" key="1">
    <citation type="submission" date="2019-03" db="EMBL/GenBank/DDBJ databases">
        <title>Genomic analyses of the natural microbiome of Caenorhabditis elegans.</title>
        <authorList>
            <person name="Samuel B."/>
        </authorList>
    </citation>
    <scope>NUCLEOTIDE SEQUENCE [LARGE SCALE GENOMIC DNA]</scope>
    <source>
        <strain evidence="2 3">JUb54</strain>
    </source>
</reference>
<protein>
    <submittedName>
        <fullName evidence="2">Uncharacterized protein</fullName>
    </submittedName>
</protein>
<evidence type="ECO:0000313" key="2">
    <source>
        <dbReference type="EMBL" id="TCQ74196.1"/>
    </source>
</evidence>
<dbReference type="EMBL" id="SLYQ01000003">
    <property type="protein sequence ID" value="TCQ74196.1"/>
    <property type="molecule type" value="Genomic_DNA"/>
</dbReference>
<keyword evidence="1" id="KW-1133">Transmembrane helix</keyword>
<dbReference type="AlphaFoldDB" id="A0ABD7QJY3"/>
<evidence type="ECO:0000313" key="3">
    <source>
        <dbReference type="Proteomes" id="UP000295263"/>
    </source>
</evidence>
<proteinExistence type="predicted"/>
<feature type="transmembrane region" description="Helical" evidence="1">
    <location>
        <begin position="38"/>
        <end position="56"/>
    </location>
</feature>
<evidence type="ECO:0000256" key="1">
    <source>
        <dbReference type="SAM" id="Phobius"/>
    </source>
</evidence>
<sequence>MNKWSSNQMKELFVLFMKSFFVFYITQLISGSGVTGKTVLYSLFGAAIWVLLLKIFPNLTNKE</sequence>
<feature type="transmembrane region" description="Helical" evidence="1">
    <location>
        <begin position="12"/>
        <end position="32"/>
    </location>
</feature>
<comment type="caution">
    <text evidence="2">The sequence shown here is derived from an EMBL/GenBank/DDBJ whole genome shotgun (WGS) entry which is preliminary data.</text>
</comment>
<gene>
    <name evidence="2" type="ORF">EC841_103381</name>
</gene>
<organism evidence="2 3">
    <name type="scientific">Raoultella ornithinolytica</name>
    <name type="common">Klebsiella ornithinolytica</name>
    <dbReference type="NCBI Taxonomy" id="54291"/>
    <lineage>
        <taxon>Bacteria</taxon>
        <taxon>Pseudomonadati</taxon>
        <taxon>Pseudomonadota</taxon>
        <taxon>Gammaproteobacteria</taxon>
        <taxon>Enterobacterales</taxon>
        <taxon>Enterobacteriaceae</taxon>
        <taxon>Klebsiella/Raoultella group</taxon>
        <taxon>Raoultella</taxon>
    </lineage>
</organism>
<name>A0ABD7QJY3_RAOOR</name>
<accession>A0ABD7QJY3</accession>